<proteinExistence type="predicted"/>
<evidence type="ECO:0000313" key="2">
    <source>
        <dbReference type="EMBL" id="PKK42911.1"/>
    </source>
</evidence>
<protein>
    <submittedName>
        <fullName evidence="2">Uncharacterized protein</fullName>
    </submittedName>
</protein>
<accession>A0A2N1L0K9</accession>
<reference evidence="2 3" key="1">
    <citation type="submission" date="2016-04" db="EMBL/GenBank/DDBJ databases">
        <title>Genome analyses suggest a sexual origin of heterokaryosis in a supposedly ancient asexual fungus.</title>
        <authorList>
            <person name="Ropars J."/>
            <person name="Sedzielewska K."/>
            <person name="Noel J."/>
            <person name="Charron P."/>
            <person name="Farinelli L."/>
            <person name="Marton T."/>
            <person name="Kruger M."/>
            <person name="Pelin A."/>
            <person name="Brachmann A."/>
            <person name="Corradi N."/>
        </authorList>
    </citation>
    <scope>NUCLEOTIDE SEQUENCE [LARGE SCALE GENOMIC DNA]</scope>
    <source>
        <strain evidence="2 3">C2</strain>
    </source>
</reference>
<name>A0A2N1L0K9_9GLOM</name>
<dbReference type="VEuPathDB" id="FungiDB:RhiirA1_485072"/>
<gene>
    <name evidence="2" type="ORF">RhiirC2_804386</name>
</gene>
<dbReference type="Proteomes" id="UP000233469">
    <property type="component" value="Unassembled WGS sequence"/>
</dbReference>
<evidence type="ECO:0000256" key="1">
    <source>
        <dbReference type="SAM" id="MobiDB-lite"/>
    </source>
</evidence>
<feature type="region of interest" description="Disordered" evidence="1">
    <location>
        <begin position="23"/>
        <end position="57"/>
    </location>
</feature>
<organism evidence="2 3">
    <name type="scientific">Rhizophagus irregularis</name>
    <dbReference type="NCBI Taxonomy" id="588596"/>
    <lineage>
        <taxon>Eukaryota</taxon>
        <taxon>Fungi</taxon>
        <taxon>Fungi incertae sedis</taxon>
        <taxon>Mucoromycota</taxon>
        <taxon>Glomeromycotina</taxon>
        <taxon>Glomeromycetes</taxon>
        <taxon>Glomerales</taxon>
        <taxon>Glomeraceae</taxon>
        <taxon>Rhizophagus</taxon>
    </lineage>
</organism>
<evidence type="ECO:0000313" key="3">
    <source>
        <dbReference type="Proteomes" id="UP000233469"/>
    </source>
</evidence>
<dbReference type="AlphaFoldDB" id="A0A2N1L0K9"/>
<reference evidence="2 3" key="2">
    <citation type="submission" date="2017-10" db="EMBL/GenBank/DDBJ databases">
        <title>Extensive intraspecific genome diversity in a model arbuscular mycorrhizal fungus.</title>
        <authorList>
            <person name="Chen E.C.H."/>
            <person name="Morin E."/>
            <person name="Baudet D."/>
            <person name="Noel J."/>
            <person name="Ndikumana S."/>
            <person name="Charron P."/>
            <person name="St-Onge C."/>
            <person name="Giorgi J."/>
            <person name="Grigoriev I.V."/>
            <person name="Roux C."/>
            <person name="Martin F.M."/>
            <person name="Corradi N."/>
        </authorList>
    </citation>
    <scope>NUCLEOTIDE SEQUENCE [LARGE SCALE GENOMIC DNA]</scope>
    <source>
        <strain evidence="2 3">C2</strain>
    </source>
</reference>
<dbReference type="VEuPathDB" id="FungiDB:FUN_024251"/>
<sequence>MNDTITTHEYRLSELESMMNYDNPGDSDLYLPRDDHKNQYHSYDNGWDDAPSQDTNSGLNLPPHTSPFIMDTSPDASFSALDPNSVLSRRHIPLPNSHPSIITPDATASHLQLEIFNVTNVQKNLSTQLGSIMQNWTPSLPQNLPLPMIKHQFIPGCII</sequence>
<dbReference type="EMBL" id="LLXL01009419">
    <property type="protein sequence ID" value="PKK42911.1"/>
    <property type="molecule type" value="Genomic_DNA"/>
</dbReference>
<comment type="caution">
    <text evidence="2">The sequence shown here is derived from an EMBL/GenBank/DDBJ whole genome shotgun (WGS) entry which is preliminary data.</text>
</comment>